<dbReference type="Proteomes" id="UP000189981">
    <property type="component" value="Unassembled WGS sequence"/>
</dbReference>
<accession>A0A1T5DIJ5</accession>
<dbReference type="EMBL" id="FUYR01000002">
    <property type="protein sequence ID" value="SKB71496.1"/>
    <property type="molecule type" value="Genomic_DNA"/>
</dbReference>
<evidence type="ECO:0000313" key="2">
    <source>
        <dbReference type="EMBL" id="SKB71496.1"/>
    </source>
</evidence>
<proteinExistence type="predicted"/>
<reference evidence="3" key="1">
    <citation type="submission" date="2017-02" db="EMBL/GenBank/DDBJ databases">
        <authorList>
            <person name="Varghese N."/>
            <person name="Submissions S."/>
        </authorList>
    </citation>
    <scope>NUCLEOTIDE SEQUENCE [LARGE SCALE GENOMIC DNA]</scope>
    <source>
        <strain evidence="3">DSM 22385</strain>
    </source>
</reference>
<gene>
    <name evidence="2" type="ORF">SAMN05661099_2373</name>
</gene>
<evidence type="ECO:0000259" key="1">
    <source>
        <dbReference type="Pfam" id="PF13619"/>
    </source>
</evidence>
<dbReference type="OrthoDB" id="8450910at2"/>
<protein>
    <submittedName>
        <fullName evidence="2">KTSC domain-containing protein</fullName>
    </submittedName>
</protein>
<dbReference type="Pfam" id="PF13619">
    <property type="entry name" value="KTSC"/>
    <property type="match status" value="1"/>
</dbReference>
<dbReference type="InterPro" id="IPR025309">
    <property type="entry name" value="KTSC_dom"/>
</dbReference>
<dbReference type="STRING" id="572036.SAMN05661099_2373"/>
<dbReference type="RefSeq" id="WP_079702881.1">
    <property type="nucleotide sequence ID" value="NZ_FUYR01000002.1"/>
</dbReference>
<feature type="domain" description="KTSC" evidence="1">
    <location>
        <begin position="3"/>
        <end position="59"/>
    </location>
</feature>
<evidence type="ECO:0000313" key="3">
    <source>
        <dbReference type="Proteomes" id="UP000189981"/>
    </source>
</evidence>
<name>A0A1T5DIJ5_9SPHI</name>
<dbReference type="AlphaFoldDB" id="A0A1T5DIJ5"/>
<sequence length="65" mass="7527">MPSTVVDTVNYFPEKLVLRVTFVSGLVYDYKNVPAHVYKALKRAGSKGRFLNFHIKGKYEYDKIN</sequence>
<organism evidence="2 3">
    <name type="scientific">Daejeonella lutea</name>
    <dbReference type="NCBI Taxonomy" id="572036"/>
    <lineage>
        <taxon>Bacteria</taxon>
        <taxon>Pseudomonadati</taxon>
        <taxon>Bacteroidota</taxon>
        <taxon>Sphingobacteriia</taxon>
        <taxon>Sphingobacteriales</taxon>
        <taxon>Sphingobacteriaceae</taxon>
        <taxon>Daejeonella</taxon>
    </lineage>
</organism>
<keyword evidence="3" id="KW-1185">Reference proteome</keyword>